<dbReference type="PROSITE" id="PS00041">
    <property type="entry name" value="HTH_ARAC_FAMILY_1"/>
    <property type="match status" value="1"/>
</dbReference>
<dbReference type="Pfam" id="PF12833">
    <property type="entry name" value="HTH_18"/>
    <property type="match status" value="1"/>
</dbReference>
<dbReference type="Proteomes" id="UP001597120">
    <property type="component" value="Unassembled WGS sequence"/>
</dbReference>
<dbReference type="Gene3D" id="3.40.50.2300">
    <property type="match status" value="1"/>
</dbReference>
<dbReference type="SUPFAM" id="SSF46689">
    <property type="entry name" value="Homeodomain-like"/>
    <property type="match status" value="2"/>
</dbReference>
<dbReference type="InterPro" id="IPR009057">
    <property type="entry name" value="Homeodomain-like_sf"/>
</dbReference>
<dbReference type="InterPro" id="IPR018062">
    <property type="entry name" value="HTH_AraC-typ_CS"/>
</dbReference>
<sequence>MLRILVVDDEPYIRTGIASKIGQFGGPFVVSGFAANGMEALEWLETHHADICIADIRMPVMDGLELIQRIRQTHPRMLSIVVSSYNEFAYARQAIQLNVSDYILKPIDRAALQQALEHAAVTLDKTRMDEVSHLLLQKNDQYQDMLQRWTDYILTNRADKYPLLVVDTLNLMEGWIEGDYCLLEALSTAWIELVAAALKRPPIGENMAPMREWDMDYAVLPRGKLREYFRLNAVMQMEGSILYFLDRMRKGQTSENEKIIRRIKQYIDTHYADKLNLEKLADLIPISRSYLTAMFKRSTGITMWKYLVNVRMKKAKMLLLDHNVKVYEVANKVGYENSEHFSKLFKEYYGITPKEYRRMVEIADEEELCYD</sequence>
<evidence type="ECO:0000313" key="12">
    <source>
        <dbReference type="Proteomes" id="UP001597120"/>
    </source>
</evidence>
<dbReference type="PRINTS" id="PR00032">
    <property type="entry name" value="HTHARAC"/>
</dbReference>
<organism evidence="11 12">
    <name type="scientific">Paenibacillus residui</name>
    <dbReference type="NCBI Taxonomy" id="629724"/>
    <lineage>
        <taxon>Bacteria</taxon>
        <taxon>Bacillati</taxon>
        <taxon>Bacillota</taxon>
        <taxon>Bacilli</taxon>
        <taxon>Bacillales</taxon>
        <taxon>Paenibacillaceae</taxon>
        <taxon>Paenibacillus</taxon>
    </lineage>
</organism>
<dbReference type="SUPFAM" id="SSF52172">
    <property type="entry name" value="CheY-like"/>
    <property type="match status" value="1"/>
</dbReference>
<dbReference type="Gene3D" id="1.10.10.60">
    <property type="entry name" value="Homeodomain-like"/>
    <property type="match status" value="2"/>
</dbReference>
<evidence type="ECO:0000313" key="11">
    <source>
        <dbReference type="EMBL" id="MFD0871354.1"/>
    </source>
</evidence>
<dbReference type="InterPro" id="IPR001789">
    <property type="entry name" value="Sig_transdc_resp-reg_receiver"/>
</dbReference>
<dbReference type="InterPro" id="IPR020449">
    <property type="entry name" value="Tscrpt_reg_AraC-type_HTH"/>
</dbReference>
<evidence type="ECO:0000256" key="2">
    <source>
        <dbReference type="ARBA" id="ARBA00022490"/>
    </source>
</evidence>
<reference evidence="12" key="1">
    <citation type="journal article" date="2019" name="Int. J. Syst. Evol. Microbiol.">
        <title>The Global Catalogue of Microorganisms (GCM) 10K type strain sequencing project: providing services to taxonomists for standard genome sequencing and annotation.</title>
        <authorList>
            <consortium name="The Broad Institute Genomics Platform"/>
            <consortium name="The Broad Institute Genome Sequencing Center for Infectious Disease"/>
            <person name="Wu L."/>
            <person name="Ma J."/>
        </authorList>
    </citation>
    <scope>NUCLEOTIDE SEQUENCE [LARGE SCALE GENOMIC DNA]</scope>
    <source>
        <strain evidence="12">CCUG 57263</strain>
    </source>
</reference>
<dbReference type="SMART" id="SM00448">
    <property type="entry name" value="REC"/>
    <property type="match status" value="1"/>
</dbReference>
<evidence type="ECO:0000256" key="7">
    <source>
        <dbReference type="ARBA" id="ARBA00023163"/>
    </source>
</evidence>
<dbReference type="PROSITE" id="PS50110">
    <property type="entry name" value="RESPONSE_REGULATORY"/>
    <property type="match status" value="1"/>
</dbReference>
<evidence type="ECO:0000256" key="4">
    <source>
        <dbReference type="ARBA" id="ARBA00023012"/>
    </source>
</evidence>
<evidence type="ECO:0000256" key="3">
    <source>
        <dbReference type="ARBA" id="ARBA00022553"/>
    </source>
</evidence>
<gene>
    <name evidence="11" type="ORF">ACFQ03_19640</name>
</gene>
<comment type="subcellular location">
    <subcellularLocation>
        <location evidence="1">Cytoplasm</location>
    </subcellularLocation>
</comment>
<evidence type="ECO:0000259" key="9">
    <source>
        <dbReference type="PROSITE" id="PS01124"/>
    </source>
</evidence>
<keyword evidence="5" id="KW-0805">Transcription regulation</keyword>
<dbReference type="InterPro" id="IPR051552">
    <property type="entry name" value="HptR"/>
</dbReference>
<name>A0ABW3DGH8_9BACL</name>
<dbReference type="RefSeq" id="WP_379290345.1">
    <property type="nucleotide sequence ID" value="NZ_JBHTIU010000079.1"/>
</dbReference>
<dbReference type="CDD" id="cd17536">
    <property type="entry name" value="REC_YesN-like"/>
    <property type="match status" value="1"/>
</dbReference>
<evidence type="ECO:0000256" key="5">
    <source>
        <dbReference type="ARBA" id="ARBA00023015"/>
    </source>
</evidence>
<evidence type="ECO:0000256" key="1">
    <source>
        <dbReference type="ARBA" id="ARBA00004496"/>
    </source>
</evidence>
<dbReference type="EMBL" id="JBHTIU010000079">
    <property type="protein sequence ID" value="MFD0871354.1"/>
    <property type="molecule type" value="Genomic_DNA"/>
</dbReference>
<feature type="domain" description="HTH araC/xylS-type" evidence="9">
    <location>
        <begin position="261"/>
        <end position="359"/>
    </location>
</feature>
<dbReference type="PANTHER" id="PTHR42713:SF3">
    <property type="entry name" value="TRANSCRIPTIONAL REGULATORY PROTEIN HPTR"/>
    <property type="match status" value="1"/>
</dbReference>
<dbReference type="SMART" id="SM00342">
    <property type="entry name" value="HTH_ARAC"/>
    <property type="match status" value="1"/>
</dbReference>
<keyword evidence="3 8" id="KW-0597">Phosphoprotein</keyword>
<evidence type="ECO:0000256" key="6">
    <source>
        <dbReference type="ARBA" id="ARBA00023125"/>
    </source>
</evidence>
<protein>
    <submittedName>
        <fullName evidence="11">Response regulator</fullName>
    </submittedName>
</protein>
<proteinExistence type="predicted"/>
<evidence type="ECO:0000259" key="10">
    <source>
        <dbReference type="PROSITE" id="PS50110"/>
    </source>
</evidence>
<keyword evidence="2" id="KW-0963">Cytoplasm</keyword>
<feature type="modified residue" description="4-aspartylphosphate" evidence="8">
    <location>
        <position position="55"/>
    </location>
</feature>
<dbReference type="InterPro" id="IPR011006">
    <property type="entry name" value="CheY-like_superfamily"/>
</dbReference>
<keyword evidence="4" id="KW-0902">Two-component regulatory system</keyword>
<dbReference type="InterPro" id="IPR018060">
    <property type="entry name" value="HTH_AraC"/>
</dbReference>
<feature type="domain" description="Response regulatory" evidence="10">
    <location>
        <begin position="3"/>
        <end position="120"/>
    </location>
</feature>
<keyword evidence="6" id="KW-0238">DNA-binding</keyword>
<dbReference type="PANTHER" id="PTHR42713">
    <property type="entry name" value="HISTIDINE KINASE-RELATED"/>
    <property type="match status" value="1"/>
</dbReference>
<comment type="caution">
    <text evidence="11">The sequence shown here is derived from an EMBL/GenBank/DDBJ whole genome shotgun (WGS) entry which is preliminary data.</text>
</comment>
<keyword evidence="12" id="KW-1185">Reference proteome</keyword>
<evidence type="ECO:0000256" key="8">
    <source>
        <dbReference type="PROSITE-ProRule" id="PRU00169"/>
    </source>
</evidence>
<dbReference type="PROSITE" id="PS01124">
    <property type="entry name" value="HTH_ARAC_FAMILY_2"/>
    <property type="match status" value="1"/>
</dbReference>
<keyword evidence="7" id="KW-0804">Transcription</keyword>
<dbReference type="Pfam" id="PF00072">
    <property type="entry name" value="Response_reg"/>
    <property type="match status" value="1"/>
</dbReference>
<accession>A0ABW3DGH8</accession>